<protein>
    <submittedName>
        <fullName evidence="1">Uncharacterized protein</fullName>
    </submittedName>
</protein>
<organism evidence="1 2">
    <name type="scientific">Shigella flexneri CCH060</name>
    <dbReference type="NCBI Taxonomy" id="754091"/>
    <lineage>
        <taxon>Bacteria</taxon>
        <taxon>Pseudomonadati</taxon>
        <taxon>Pseudomonadota</taxon>
        <taxon>Gammaproteobacteria</taxon>
        <taxon>Enterobacterales</taxon>
        <taxon>Enterobacteriaceae</taxon>
        <taxon>Shigella</taxon>
    </lineage>
</organism>
<dbReference type="AlphaFoldDB" id="A0A6N3R1U8"/>
<dbReference type="EMBL" id="AKMW01000056">
    <property type="protein sequence ID" value="EIQ09980.1"/>
    <property type="molecule type" value="Genomic_DNA"/>
</dbReference>
<comment type="caution">
    <text evidence="1">The sequence shown here is derived from an EMBL/GenBank/DDBJ whole genome shotgun (WGS) entry which is preliminary data.</text>
</comment>
<proteinExistence type="predicted"/>
<evidence type="ECO:0000313" key="2">
    <source>
        <dbReference type="Proteomes" id="UP000005406"/>
    </source>
</evidence>
<gene>
    <name evidence="1" type="ORF">SFCCH060_2580</name>
</gene>
<reference evidence="1 2" key="1">
    <citation type="submission" date="2012-03" db="EMBL/GenBank/DDBJ databases">
        <authorList>
            <person name="Rasko D."/>
            <person name="Redman J."/>
            <person name="Daugherty S.C."/>
            <person name="Tallon L."/>
            <person name="Sadzewicz L."/>
            <person name="Jones K."/>
            <person name="Santana-Cruz I."/>
            <person name="Liu X."/>
        </authorList>
    </citation>
    <scope>NUCLEOTIDE SEQUENCE [LARGE SCALE GENOMIC DNA]</scope>
    <source>
        <strain evidence="1 2">CCH060</strain>
    </source>
</reference>
<sequence>MGIYCAIIAGWQKTSPKDDNDLLTRGDTITDVLRTLC</sequence>
<dbReference type="Proteomes" id="UP000005406">
    <property type="component" value="Unassembled WGS sequence"/>
</dbReference>
<accession>A0A6N3R1U8</accession>
<name>A0A6N3R1U8_SHIFL</name>
<evidence type="ECO:0000313" key="1">
    <source>
        <dbReference type="EMBL" id="EIQ09980.1"/>
    </source>
</evidence>